<evidence type="ECO:0000259" key="1">
    <source>
        <dbReference type="Pfam" id="PF13175"/>
    </source>
</evidence>
<dbReference type="EMBL" id="VVZX01000024">
    <property type="protein sequence ID" value="KAA5271369.1"/>
    <property type="molecule type" value="Genomic_DNA"/>
</dbReference>
<dbReference type="AlphaFoldDB" id="A0A4Q5GQ36"/>
<evidence type="ECO:0000313" key="2">
    <source>
        <dbReference type="EMBL" id="KAA5271369.1"/>
    </source>
</evidence>
<name>A0A4Q5GQ36_9BACE</name>
<accession>A0A4Q5GQ36</accession>
<dbReference type="RefSeq" id="WP_130089075.1">
    <property type="nucleotide sequence ID" value="NZ_RCXL01000026.1"/>
</dbReference>
<proteinExistence type="predicted"/>
<keyword evidence="5" id="KW-1185">Reference proteome</keyword>
<dbReference type="EMBL" id="RCXL01000026">
    <property type="protein sequence ID" value="RYT70638.1"/>
    <property type="molecule type" value="Genomic_DNA"/>
</dbReference>
<dbReference type="Proteomes" id="UP000335496">
    <property type="component" value="Unassembled WGS sequence"/>
</dbReference>
<dbReference type="PANTHER" id="PTHR43581:SF4">
    <property type="entry name" value="ATP_GTP PHOSPHATASE"/>
    <property type="match status" value="1"/>
</dbReference>
<dbReference type="SUPFAM" id="SSF52540">
    <property type="entry name" value="P-loop containing nucleoside triphosphate hydrolases"/>
    <property type="match status" value="1"/>
</dbReference>
<reference evidence="3 4" key="2">
    <citation type="journal article" date="2019" name="Science, e1252229">
        <title>Invertible promoters mediate bacterial phase variation, antibiotic resistance, and host adaptation in the gut.</title>
        <authorList>
            <person name="Jiang X."/>
            <person name="Hall A.B."/>
            <person name="Arthur T.D."/>
            <person name="Plichta D.R."/>
            <person name="Covington C.T."/>
            <person name="Poyet M."/>
            <person name="Crothers J."/>
            <person name="Moses P.L."/>
            <person name="Tolonen A.C."/>
            <person name="Vlamakis H."/>
            <person name="Alm E.J."/>
            <person name="Xavier R.J."/>
        </authorList>
    </citation>
    <scope>NUCLEOTIDE SEQUENCE [LARGE SCALE GENOMIC DNA]</scope>
    <source>
        <strain evidence="3">Bj_0095</strain>
        <strain evidence="4">bj_0095</strain>
    </source>
</reference>
<dbReference type="InterPro" id="IPR051396">
    <property type="entry name" value="Bact_Antivir_Def_Nuclease"/>
</dbReference>
<gene>
    <name evidence="3" type="ORF">EAJ03_14950</name>
    <name evidence="2" type="ORF">F2Z23_15155</name>
</gene>
<protein>
    <submittedName>
        <fullName evidence="3">ATP-binding protein</fullName>
    </submittedName>
</protein>
<dbReference type="PANTHER" id="PTHR43581">
    <property type="entry name" value="ATP/GTP PHOSPHATASE"/>
    <property type="match status" value="1"/>
</dbReference>
<dbReference type="GO" id="GO:0005524">
    <property type="term" value="F:ATP binding"/>
    <property type="evidence" value="ECO:0007669"/>
    <property type="project" value="UniProtKB-KW"/>
</dbReference>
<dbReference type="InterPro" id="IPR027417">
    <property type="entry name" value="P-loop_NTPase"/>
</dbReference>
<dbReference type="Pfam" id="PF13175">
    <property type="entry name" value="AAA_15"/>
    <property type="match status" value="1"/>
</dbReference>
<dbReference type="InterPro" id="IPR041685">
    <property type="entry name" value="AAA_GajA/Old/RecF-like"/>
</dbReference>
<sequence>MPKIKIKKFGPIKQGNKDSDGWIDIKKVSIFIGNQGSGKSCIAKLVSTFMWIEKVLVRGDYAITDFSADKFRRIYCGYHRIENYFFNKHHEDIAEIEYEGDAYHMKYNKGIFKITEHIVEQYHLPQIMYVPTERNFISIIKEAKSFKSLPDSLLEYLTEFNNAKSEINEEIALPINGTHLLYDKQRDIINISGHDYKVKLTEASSGFQSLVPLFLVSWYLANTVKRQIENPQKMSPNESKRFNDGVKSIWADISLTDEQRRIALSALSSQFNKSAFINIVEEPELNLYPDSQRGMIYNLLELNNLSVNNKLIITTHSPYIINELSLVVKAEQVQQFILNSGRKDEINRLNQIIPVKSLISEQEWVVYEIDNQGTIYKLNDYHGLPSDDNYLNVFLAKTGSIFSQLLELEDEYARQL</sequence>
<comment type="caution">
    <text evidence="3">The sequence shown here is derived from an EMBL/GenBank/DDBJ whole genome shotgun (WGS) entry which is preliminary data.</text>
</comment>
<organism evidence="3 4">
    <name type="scientific">Bacteroides eggerthii</name>
    <dbReference type="NCBI Taxonomy" id="28111"/>
    <lineage>
        <taxon>Bacteria</taxon>
        <taxon>Pseudomonadati</taxon>
        <taxon>Bacteroidota</taxon>
        <taxon>Bacteroidia</taxon>
        <taxon>Bacteroidales</taxon>
        <taxon>Bacteroidaceae</taxon>
        <taxon>Bacteroides</taxon>
    </lineage>
</organism>
<feature type="domain" description="Endonuclease GajA/Old nuclease/RecF-like AAA" evidence="1">
    <location>
        <begin position="272"/>
        <end position="321"/>
    </location>
</feature>
<evidence type="ECO:0000313" key="5">
    <source>
        <dbReference type="Proteomes" id="UP000335496"/>
    </source>
</evidence>
<dbReference type="Gene3D" id="3.40.50.300">
    <property type="entry name" value="P-loop containing nucleotide triphosphate hydrolases"/>
    <property type="match status" value="1"/>
</dbReference>
<evidence type="ECO:0000313" key="4">
    <source>
        <dbReference type="Proteomes" id="UP000291917"/>
    </source>
</evidence>
<dbReference type="Proteomes" id="UP000291917">
    <property type="component" value="Unassembled WGS sequence"/>
</dbReference>
<keyword evidence="3" id="KW-0067">ATP-binding</keyword>
<reference evidence="2 5" key="1">
    <citation type="journal article" date="2019" name="Nat. Med.">
        <title>A library of human gut bacterial isolates paired with longitudinal multiomics data enables mechanistic microbiome research.</title>
        <authorList>
            <person name="Poyet M."/>
            <person name="Groussin M."/>
            <person name="Gibbons S.M."/>
            <person name="Avila-Pacheco J."/>
            <person name="Jiang X."/>
            <person name="Kearney S.M."/>
            <person name="Perrotta A.R."/>
            <person name="Berdy B."/>
            <person name="Zhao S."/>
            <person name="Lieberman T.D."/>
            <person name="Swanson P.K."/>
            <person name="Smith M."/>
            <person name="Roesemann S."/>
            <person name="Alexander J.E."/>
            <person name="Rich S.A."/>
            <person name="Livny J."/>
            <person name="Vlamakis H."/>
            <person name="Clish C."/>
            <person name="Bullock K."/>
            <person name="Deik A."/>
            <person name="Scott J."/>
            <person name="Pierce K.A."/>
            <person name="Xavier R.J."/>
            <person name="Alm E.J."/>
        </authorList>
    </citation>
    <scope>NUCLEOTIDE SEQUENCE [LARGE SCALE GENOMIC DNA]</scope>
    <source>
        <strain evidence="2 5">BIOML-A1</strain>
    </source>
</reference>
<keyword evidence="3" id="KW-0547">Nucleotide-binding</keyword>
<evidence type="ECO:0000313" key="3">
    <source>
        <dbReference type="EMBL" id="RYT70638.1"/>
    </source>
</evidence>